<dbReference type="SUPFAM" id="SSF52172">
    <property type="entry name" value="CheY-like"/>
    <property type="match status" value="1"/>
</dbReference>
<dbReference type="CDD" id="cd19937">
    <property type="entry name" value="REC_OmpR_BsPhoP-like"/>
    <property type="match status" value="1"/>
</dbReference>
<evidence type="ECO:0000256" key="5">
    <source>
        <dbReference type="ARBA" id="ARBA00023125"/>
    </source>
</evidence>
<dbReference type="InterPro" id="IPR011006">
    <property type="entry name" value="CheY-like_superfamily"/>
</dbReference>
<dbReference type="FunFam" id="1.10.10.10:FF:000018">
    <property type="entry name" value="DNA-binding response regulator ResD"/>
    <property type="match status" value="1"/>
</dbReference>
<sequence length="230" mass="26893">MASEKILIIDDELHIVELIKYNLEMNGYKVYYALNGTEGINIAYEKKPDLILLDIMLPEMDGFEVCKKIKRDDELSNIPIIMLTAKGEEFDKILGLELGADDYITKPFSVRELVARIKVVLRRNSKDEKQQNVINIGSLTIDLERHEVIKDGKKIELTLKEFELLKLLVLNKGKVMTRDFLLDRIWGYEYYGETRTVDVHVRHLRQKIEDDDKNPRYIETVRGIGYKFKD</sequence>
<comment type="function">
    <text evidence="7">May play the central regulatory role in sporulation. It may be an element of the effector pathway responsible for the activation of sporulation genes in response to nutritional stress. Spo0A may act in concert with spo0H (a sigma factor) to control the expression of some genes that are critical to the sporulation process.</text>
</comment>
<dbReference type="Pfam" id="PF00486">
    <property type="entry name" value="Trans_reg_C"/>
    <property type="match status" value="1"/>
</dbReference>
<name>A0A1M4UF10_9CLOT</name>
<keyword evidence="4" id="KW-0805">Transcription regulation</keyword>
<evidence type="ECO:0000256" key="2">
    <source>
        <dbReference type="ARBA" id="ARBA00022553"/>
    </source>
</evidence>
<evidence type="ECO:0000256" key="6">
    <source>
        <dbReference type="ARBA" id="ARBA00023163"/>
    </source>
</evidence>
<dbReference type="InterPro" id="IPR039420">
    <property type="entry name" value="WalR-like"/>
</dbReference>
<dbReference type="SMART" id="SM00448">
    <property type="entry name" value="REC"/>
    <property type="match status" value="1"/>
</dbReference>
<evidence type="ECO:0000256" key="8">
    <source>
        <dbReference type="PROSITE-ProRule" id="PRU00169"/>
    </source>
</evidence>
<dbReference type="GO" id="GO:0000156">
    <property type="term" value="F:phosphorelay response regulator activity"/>
    <property type="evidence" value="ECO:0007669"/>
    <property type="project" value="TreeGrafter"/>
</dbReference>
<dbReference type="InterPro" id="IPR016032">
    <property type="entry name" value="Sig_transdc_resp-reg_C-effctor"/>
</dbReference>
<feature type="DNA-binding region" description="OmpR/PhoB-type" evidence="9">
    <location>
        <begin position="131"/>
        <end position="230"/>
    </location>
</feature>
<proteinExistence type="predicted"/>
<dbReference type="SUPFAM" id="SSF46894">
    <property type="entry name" value="C-terminal effector domain of the bipartite response regulators"/>
    <property type="match status" value="1"/>
</dbReference>
<keyword evidence="6" id="KW-0804">Transcription</keyword>
<feature type="domain" description="OmpR/PhoB-type" evidence="11">
    <location>
        <begin position="131"/>
        <end position="230"/>
    </location>
</feature>
<dbReference type="EMBL" id="FQVG01000007">
    <property type="protein sequence ID" value="SHE55325.1"/>
    <property type="molecule type" value="Genomic_DNA"/>
</dbReference>
<evidence type="ECO:0000256" key="9">
    <source>
        <dbReference type="PROSITE-ProRule" id="PRU01091"/>
    </source>
</evidence>
<evidence type="ECO:0000256" key="4">
    <source>
        <dbReference type="ARBA" id="ARBA00023015"/>
    </source>
</evidence>
<dbReference type="AlphaFoldDB" id="A0A1M4UF10"/>
<keyword evidence="3" id="KW-0902">Two-component regulatory system</keyword>
<dbReference type="PROSITE" id="PS51755">
    <property type="entry name" value="OMPR_PHOB"/>
    <property type="match status" value="1"/>
</dbReference>
<evidence type="ECO:0000259" key="11">
    <source>
        <dbReference type="PROSITE" id="PS51755"/>
    </source>
</evidence>
<organism evidence="12 13">
    <name type="scientific">Caloramator proteoclasticus DSM 10124</name>
    <dbReference type="NCBI Taxonomy" id="1121262"/>
    <lineage>
        <taxon>Bacteria</taxon>
        <taxon>Bacillati</taxon>
        <taxon>Bacillota</taxon>
        <taxon>Clostridia</taxon>
        <taxon>Eubacteriales</taxon>
        <taxon>Clostridiaceae</taxon>
        <taxon>Caloramator</taxon>
    </lineage>
</organism>
<feature type="domain" description="Response regulatory" evidence="10">
    <location>
        <begin position="5"/>
        <end position="121"/>
    </location>
</feature>
<dbReference type="InterPro" id="IPR001789">
    <property type="entry name" value="Sig_transdc_resp-reg_receiver"/>
</dbReference>
<accession>A0A1M4UF10</accession>
<dbReference type="Gene3D" id="6.10.250.690">
    <property type="match status" value="1"/>
</dbReference>
<dbReference type="PANTHER" id="PTHR48111:SF73">
    <property type="entry name" value="ALKALINE PHOSPHATASE SYNTHESIS TRANSCRIPTIONAL REGULATORY PROTEIN PHOP"/>
    <property type="match status" value="1"/>
</dbReference>
<dbReference type="Gene3D" id="1.10.10.10">
    <property type="entry name" value="Winged helix-like DNA-binding domain superfamily/Winged helix DNA-binding domain"/>
    <property type="match status" value="1"/>
</dbReference>
<keyword evidence="5 9" id="KW-0238">DNA-binding</keyword>
<feature type="modified residue" description="4-aspartylphosphate" evidence="8">
    <location>
        <position position="54"/>
    </location>
</feature>
<protein>
    <recommendedName>
        <fullName evidence="1">Stage 0 sporulation protein A homolog</fullName>
    </recommendedName>
</protein>
<dbReference type="Gene3D" id="3.40.50.2300">
    <property type="match status" value="1"/>
</dbReference>
<dbReference type="GO" id="GO:0000976">
    <property type="term" value="F:transcription cis-regulatory region binding"/>
    <property type="evidence" value="ECO:0007669"/>
    <property type="project" value="TreeGrafter"/>
</dbReference>
<dbReference type="PROSITE" id="PS50110">
    <property type="entry name" value="RESPONSE_REGULATORY"/>
    <property type="match status" value="1"/>
</dbReference>
<dbReference type="GO" id="GO:0032993">
    <property type="term" value="C:protein-DNA complex"/>
    <property type="evidence" value="ECO:0007669"/>
    <property type="project" value="TreeGrafter"/>
</dbReference>
<gene>
    <name evidence="12" type="ORF">SAMN02746091_00641</name>
</gene>
<dbReference type="CDD" id="cd00383">
    <property type="entry name" value="trans_reg_C"/>
    <property type="match status" value="1"/>
</dbReference>
<dbReference type="Proteomes" id="UP000184423">
    <property type="component" value="Unassembled WGS sequence"/>
</dbReference>
<evidence type="ECO:0000256" key="3">
    <source>
        <dbReference type="ARBA" id="ARBA00023012"/>
    </source>
</evidence>
<evidence type="ECO:0000256" key="1">
    <source>
        <dbReference type="ARBA" id="ARBA00018672"/>
    </source>
</evidence>
<keyword evidence="2 8" id="KW-0597">Phosphoprotein</keyword>
<dbReference type="GO" id="GO:0006355">
    <property type="term" value="P:regulation of DNA-templated transcription"/>
    <property type="evidence" value="ECO:0007669"/>
    <property type="project" value="InterPro"/>
</dbReference>
<reference evidence="13" key="1">
    <citation type="submission" date="2016-11" db="EMBL/GenBank/DDBJ databases">
        <authorList>
            <person name="Varghese N."/>
            <person name="Submissions S."/>
        </authorList>
    </citation>
    <scope>NUCLEOTIDE SEQUENCE [LARGE SCALE GENOMIC DNA]</scope>
    <source>
        <strain evidence="13">DSM 10124</strain>
    </source>
</reference>
<evidence type="ECO:0000313" key="12">
    <source>
        <dbReference type="EMBL" id="SHE55325.1"/>
    </source>
</evidence>
<dbReference type="Pfam" id="PF00072">
    <property type="entry name" value="Response_reg"/>
    <property type="match status" value="1"/>
</dbReference>
<dbReference type="InterPro" id="IPR036388">
    <property type="entry name" value="WH-like_DNA-bd_sf"/>
</dbReference>
<dbReference type="FunFam" id="3.40.50.2300:FF:000001">
    <property type="entry name" value="DNA-binding response regulator PhoB"/>
    <property type="match status" value="1"/>
</dbReference>
<evidence type="ECO:0000259" key="10">
    <source>
        <dbReference type="PROSITE" id="PS50110"/>
    </source>
</evidence>
<evidence type="ECO:0000256" key="7">
    <source>
        <dbReference type="ARBA" id="ARBA00024867"/>
    </source>
</evidence>
<evidence type="ECO:0000313" key="13">
    <source>
        <dbReference type="Proteomes" id="UP000184423"/>
    </source>
</evidence>
<keyword evidence="13" id="KW-1185">Reference proteome</keyword>
<dbReference type="SMART" id="SM00862">
    <property type="entry name" value="Trans_reg_C"/>
    <property type="match status" value="1"/>
</dbReference>
<dbReference type="RefSeq" id="WP_027307379.1">
    <property type="nucleotide sequence ID" value="NZ_FQVG01000007.1"/>
</dbReference>
<dbReference type="GO" id="GO:0005829">
    <property type="term" value="C:cytosol"/>
    <property type="evidence" value="ECO:0007669"/>
    <property type="project" value="TreeGrafter"/>
</dbReference>
<dbReference type="PANTHER" id="PTHR48111">
    <property type="entry name" value="REGULATOR OF RPOS"/>
    <property type="match status" value="1"/>
</dbReference>
<dbReference type="InterPro" id="IPR001867">
    <property type="entry name" value="OmpR/PhoB-type_DNA-bd"/>
</dbReference>